<gene>
    <name evidence="5" type="ORF">FNQ90_15165</name>
</gene>
<comment type="subunit">
    <text evidence="2">Heterodimer of SbcC and SbcD.</text>
</comment>
<accession>A0A7W3TET7</accession>
<dbReference type="SUPFAM" id="SSF52540">
    <property type="entry name" value="P-loop containing nucleoside triphosphate hydrolases"/>
    <property type="match status" value="1"/>
</dbReference>
<evidence type="ECO:0000256" key="1">
    <source>
        <dbReference type="ARBA" id="ARBA00006930"/>
    </source>
</evidence>
<dbReference type="Gene3D" id="3.40.50.300">
    <property type="entry name" value="P-loop containing nucleotide triphosphate hydrolases"/>
    <property type="match status" value="1"/>
</dbReference>
<dbReference type="PANTHER" id="PTHR32114">
    <property type="entry name" value="ABC TRANSPORTER ABCH.3"/>
    <property type="match status" value="1"/>
</dbReference>
<comment type="similarity">
    <text evidence="1">Belongs to the SMC family. SbcC subfamily.</text>
</comment>
<evidence type="ECO:0000313" key="5">
    <source>
        <dbReference type="EMBL" id="MBB0245402.1"/>
    </source>
</evidence>
<dbReference type="Pfam" id="PF13558">
    <property type="entry name" value="SbcC_Walker_B"/>
    <property type="match status" value="1"/>
</dbReference>
<evidence type="ECO:0000256" key="2">
    <source>
        <dbReference type="ARBA" id="ARBA00011322"/>
    </source>
</evidence>
<evidence type="ECO:0000313" key="6">
    <source>
        <dbReference type="Proteomes" id="UP000538929"/>
    </source>
</evidence>
<dbReference type="AlphaFoldDB" id="A0A7W3TET7"/>
<evidence type="ECO:0000256" key="3">
    <source>
        <dbReference type="ARBA" id="ARBA00013368"/>
    </source>
</evidence>
<keyword evidence="6" id="KW-1185">Reference proteome</keyword>
<dbReference type="PANTHER" id="PTHR32114:SF2">
    <property type="entry name" value="ABC TRANSPORTER ABCH.3"/>
    <property type="match status" value="1"/>
</dbReference>
<reference evidence="6" key="1">
    <citation type="submission" date="2019-10" db="EMBL/GenBank/DDBJ databases">
        <title>Streptomyces sp. nov., a novel actinobacterium isolated from alkaline environment.</title>
        <authorList>
            <person name="Golinska P."/>
        </authorList>
    </citation>
    <scope>NUCLEOTIDE SEQUENCE [LARGE SCALE GENOMIC DNA]</scope>
    <source>
        <strain evidence="6">DSM 42118</strain>
    </source>
</reference>
<sequence>MRRLRTLLEETDRAETDLLDRLRDLDHRRAARSSRRAALAERLDHLRAAEPTDHTSEDLDARADLLAVTTEALAVAAAATRAVRETADRLKRADDRLAEVVWRAGFPRADAAESAALPPEFRAALRRRIEDHDRRRAAVDALLSDPALRSPSGSLPDAPTDGPAPDPAVTGKELGASEARWRAAAATADTARARVTDIEALSRAVATGARESAPRREESRRVSLLAGLTAGTAGENAYRMRLETYVLAARLEQVAAVAGARLDRMTAGRYLLEHTDTRSGRGRSGLGLHVVDGWTGRHRDTATLSGGESFLVSLSLALGLADVVAEEAGGVRLDTLFVDEGFGTLDEQSLDDVLDVLDSLRERNRSVGIVSHVAELRSRIPVQLEITKGRRGSGLRLRGPDPV</sequence>
<feature type="region of interest" description="Disordered" evidence="4">
    <location>
        <begin position="141"/>
        <end position="171"/>
    </location>
</feature>
<evidence type="ECO:0000256" key="4">
    <source>
        <dbReference type="SAM" id="MobiDB-lite"/>
    </source>
</evidence>
<dbReference type="InterPro" id="IPR027417">
    <property type="entry name" value="P-loop_NTPase"/>
</dbReference>
<proteinExistence type="inferred from homology"/>
<protein>
    <recommendedName>
        <fullName evidence="3">Nuclease SbcCD subunit C</fullName>
    </recommendedName>
</protein>
<dbReference type="Proteomes" id="UP000538929">
    <property type="component" value="Unassembled WGS sequence"/>
</dbReference>
<organism evidence="5 6">
    <name type="scientific">Streptomyces alkaliphilus</name>
    <dbReference type="NCBI Taxonomy" id="1472722"/>
    <lineage>
        <taxon>Bacteria</taxon>
        <taxon>Bacillati</taxon>
        <taxon>Actinomycetota</taxon>
        <taxon>Actinomycetes</taxon>
        <taxon>Kitasatosporales</taxon>
        <taxon>Streptomycetaceae</taxon>
        <taxon>Streptomyces</taxon>
    </lineage>
</organism>
<name>A0A7W3TET7_9ACTN</name>
<comment type="caution">
    <text evidence="5">The sequence shown here is derived from an EMBL/GenBank/DDBJ whole genome shotgun (WGS) entry which is preliminary data.</text>
</comment>
<dbReference type="EMBL" id="VKHT01000480">
    <property type="protein sequence ID" value="MBB0245402.1"/>
    <property type="molecule type" value="Genomic_DNA"/>
</dbReference>